<dbReference type="Proteomes" id="UP000636264">
    <property type="component" value="Unassembled WGS sequence"/>
</dbReference>
<dbReference type="EMBL" id="BMIF01000004">
    <property type="protein sequence ID" value="GGA64936.1"/>
    <property type="molecule type" value="Genomic_DNA"/>
</dbReference>
<dbReference type="AlphaFoldDB" id="A0A916W4I1"/>
<reference evidence="1" key="1">
    <citation type="journal article" date="2014" name="Int. J. Syst. Evol. Microbiol.">
        <title>Complete genome sequence of Corynebacterium casei LMG S-19264T (=DSM 44701T), isolated from a smear-ripened cheese.</title>
        <authorList>
            <consortium name="US DOE Joint Genome Institute (JGI-PGF)"/>
            <person name="Walter F."/>
            <person name="Albersmeier A."/>
            <person name="Kalinowski J."/>
            <person name="Ruckert C."/>
        </authorList>
    </citation>
    <scope>NUCLEOTIDE SEQUENCE</scope>
    <source>
        <strain evidence="1">CGMCC 1.15320</strain>
    </source>
</reference>
<organism evidence="1 2">
    <name type="scientific">Nitratireductor aestuarii</name>
    <dbReference type="NCBI Taxonomy" id="1735103"/>
    <lineage>
        <taxon>Bacteria</taxon>
        <taxon>Pseudomonadati</taxon>
        <taxon>Pseudomonadota</taxon>
        <taxon>Alphaproteobacteria</taxon>
        <taxon>Hyphomicrobiales</taxon>
        <taxon>Phyllobacteriaceae</taxon>
        <taxon>Nitratireductor</taxon>
    </lineage>
</organism>
<dbReference type="RefSeq" id="WP_188720746.1">
    <property type="nucleotide sequence ID" value="NZ_BMIF01000004.1"/>
</dbReference>
<reference evidence="1" key="2">
    <citation type="submission" date="2020-09" db="EMBL/GenBank/DDBJ databases">
        <authorList>
            <person name="Sun Q."/>
            <person name="Zhou Y."/>
        </authorList>
    </citation>
    <scope>NUCLEOTIDE SEQUENCE</scope>
    <source>
        <strain evidence="1">CGMCC 1.15320</strain>
    </source>
</reference>
<evidence type="ECO:0000313" key="1">
    <source>
        <dbReference type="EMBL" id="GGA64936.1"/>
    </source>
</evidence>
<proteinExistence type="predicted"/>
<protein>
    <submittedName>
        <fullName evidence="1">Uncharacterized protein</fullName>
    </submittedName>
</protein>
<gene>
    <name evidence="1" type="ORF">GCM10011385_18420</name>
</gene>
<keyword evidence="2" id="KW-1185">Reference proteome</keyword>
<sequence>MLPPVQIQHGAGADRPFHTLVKLAAALTQSPIDEKASIDCSPLTRGQFEALLSTEPFGEPLERFVRTQALDQAKGLTRKQIRQLEVSPAGRLTQFLLFGSMDFLEQAALLVCGAAMHSRVLAVVQKDKREFLRDALGREAYQVATLEAPMLYAGLGAFGTDFLLSEALVAELDEARESFAALGFSLLASAVALHFRPLAKLALARWPWESAEGHRLKKIQQKDVQLILLLLQRRMPEW</sequence>
<evidence type="ECO:0000313" key="2">
    <source>
        <dbReference type="Proteomes" id="UP000636264"/>
    </source>
</evidence>
<accession>A0A916W4I1</accession>
<name>A0A916W4I1_9HYPH</name>
<comment type="caution">
    <text evidence="1">The sequence shown here is derived from an EMBL/GenBank/DDBJ whole genome shotgun (WGS) entry which is preliminary data.</text>
</comment>